<reference evidence="6 7" key="1">
    <citation type="submission" date="2016-07" db="EMBL/GenBank/DDBJ databases">
        <title>Caryophanon tenue genome sequencing.</title>
        <authorList>
            <person name="Verma A."/>
            <person name="Pal Y."/>
            <person name="Krishnamurthi S."/>
        </authorList>
    </citation>
    <scope>NUCLEOTIDE SEQUENCE [LARGE SCALE GENOMIC DNA]</scope>
    <source>
        <strain evidence="6 7">DSM 14152</strain>
    </source>
</reference>
<dbReference type="InterPro" id="IPR017871">
    <property type="entry name" value="ABC_transporter-like_CS"/>
</dbReference>
<proteinExistence type="inferred from homology"/>
<comment type="caution">
    <text evidence="6">The sequence shown here is derived from an EMBL/GenBank/DDBJ whole genome shotgun (WGS) entry which is preliminary data.</text>
</comment>
<keyword evidence="2" id="KW-0813">Transport</keyword>
<dbReference type="Proteomes" id="UP000093199">
    <property type="component" value="Unassembled WGS sequence"/>
</dbReference>
<dbReference type="GO" id="GO:0016887">
    <property type="term" value="F:ATP hydrolysis activity"/>
    <property type="evidence" value="ECO:0007669"/>
    <property type="project" value="InterPro"/>
</dbReference>
<dbReference type="PANTHER" id="PTHR43776">
    <property type="entry name" value="TRANSPORT ATP-BINDING PROTEIN"/>
    <property type="match status" value="1"/>
</dbReference>
<accession>A0A1C0YNC0</accession>
<organism evidence="6 7">
    <name type="scientific">Caryophanon tenue</name>
    <dbReference type="NCBI Taxonomy" id="33978"/>
    <lineage>
        <taxon>Bacteria</taxon>
        <taxon>Bacillati</taxon>
        <taxon>Bacillota</taxon>
        <taxon>Bacilli</taxon>
        <taxon>Bacillales</taxon>
        <taxon>Caryophanaceae</taxon>
        <taxon>Caryophanon</taxon>
    </lineage>
</organism>
<dbReference type="RefSeq" id="WP_066542481.1">
    <property type="nucleotide sequence ID" value="NZ_MASJ01000001.1"/>
</dbReference>
<dbReference type="SMART" id="SM00382">
    <property type="entry name" value="AAA"/>
    <property type="match status" value="1"/>
</dbReference>
<dbReference type="SUPFAM" id="SSF52540">
    <property type="entry name" value="P-loop containing nucleoside triphosphate hydrolases"/>
    <property type="match status" value="1"/>
</dbReference>
<evidence type="ECO:0000256" key="3">
    <source>
        <dbReference type="ARBA" id="ARBA00022741"/>
    </source>
</evidence>
<dbReference type="GO" id="GO:0055085">
    <property type="term" value="P:transmembrane transport"/>
    <property type="evidence" value="ECO:0007669"/>
    <property type="project" value="UniProtKB-ARBA"/>
</dbReference>
<keyword evidence="3" id="KW-0547">Nucleotide-binding</keyword>
<name>A0A1C0YNC0_9BACL</name>
<comment type="similarity">
    <text evidence="1">Belongs to the ABC transporter superfamily.</text>
</comment>
<evidence type="ECO:0000256" key="2">
    <source>
        <dbReference type="ARBA" id="ARBA00022448"/>
    </source>
</evidence>
<dbReference type="EMBL" id="MASJ01000001">
    <property type="protein sequence ID" value="OCS88666.1"/>
    <property type="molecule type" value="Genomic_DNA"/>
</dbReference>
<dbReference type="Pfam" id="PF00005">
    <property type="entry name" value="ABC_tran"/>
    <property type="match status" value="1"/>
</dbReference>
<protein>
    <submittedName>
        <fullName evidence="6">Peptide ABC transporter substrate-binding protein</fullName>
    </submittedName>
</protein>
<gene>
    <name evidence="6" type="ORF">A6M13_02130</name>
</gene>
<dbReference type="STRING" id="33978.A6M13_02130"/>
<dbReference type="GO" id="GO:0005524">
    <property type="term" value="F:ATP binding"/>
    <property type="evidence" value="ECO:0007669"/>
    <property type="project" value="UniProtKB-KW"/>
</dbReference>
<dbReference type="PANTHER" id="PTHR43776:SF7">
    <property type="entry name" value="D,D-DIPEPTIDE TRANSPORT ATP-BINDING PROTEIN DDPF-RELATED"/>
    <property type="match status" value="1"/>
</dbReference>
<dbReference type="AlphaFoldDB" id="A0A1C0YNC0"/>
<dbReference type="CDD" id="cd03257">
    <property type="entry name" value="ABC_NikE_OppD_transporters"/>
    <property type="match status" value="1"/>
</dbReference>
<evidence type="ECO:0000259" key="5">
    <source>
        <dbReference type="PROSITE" id="PS50893"/>
    </source>
</evidence>
<dbReference type="FunFam" id="3.40.50.300:FF:000016">
    <property type="entry name" value="Oligopeptide ABC transporter ATP-binding component"/>
    <property type="match status" value="1"/>
</dbReference>
<evidence type="ECO:0000256" key="4">
    <source>
        <dbReference type="ARBA" id="ARBA00022840"/>
    </source>
</evidence>
<keyword evidence="4" id="KW-0067">ATP-binding</keyword>
<dbReference type="InterPro" id="IPR013563">
    <property type="entry name" value="Oligopep_ABC_C"/>
</dbReference>
<evidence type="ECO:0000313" key="6">
    <source>
        <dbReference type="EMBL" id="OCS88666.1"/>
    </source>
</evidence>
<feature type="domain" description="ABC transporter" evidence="5">
    <location>
        <begin position="8"/>
        <end position="256"/>
    </location>
</feature>
<dbReference type="PROSITE" id="PS50893">
    <property type="entry name" value="ABC_TRANSPORTER_2"/>
    <property type="match status" value="1"/>
</dbReference>
<dbReference type="InterPro" id="IPR003439">
    <property type="entry name" value="ABC_transporter-like_ATP-bd"/>
</dbReference>
<evidence type="ECO:0000313" key="7">
    <source>
        <dbReference type="Proteomes" id="UP000093199"/>
    </source>
</evidence>
<sequence>MTTKKPLLVVQNVKTYYPIKTGFMNLKTDYVKAVDGVSFDIFEGETVGLVGESGCGKSTLGRTIIGLEPITDGHIYFDGQQMDYRTDRVSLSKQIQIVFQDPYSSLNPRQTIGDVLAEPLRVHRIVAARDIPQEVERLLQLVGLPTTAKSRYPHEFSGGQRQRVGIARALALRPRLLICDEPVSALDVSIQAQIMNLFKQLQQELGLTYLFIAHGLGAVKYISDRIAVMYAGKIVEMGTTEDIFLRPQHAYTKTLLRAYPNPDPTKRSIIQRTQKGALE</sequence>
<dbReference type="Pfam" id="PF08352">
    <property type="entry name" value="oligo_HPY"/>
    <property type="match status" value="1"/>
</dbReference>
<dbReference type="InterPro" id="IPR003593">
    <property type="entry name" value="AAA+_ATPase"/>
</dbReference>
<dbReference type="Gene3D" id="3.40.50.300">
    <property type="entry name" value="P-loop containing nucleotide triphosphate hydrolases"/>
    <property type="match status" value="1"/>
</dbReference>
<dbReference type="InterPro" id="IPR050319">
    <property type="entry name" value="ABC_transp_ATP-bind"/>
</dbReference>
<evidence type="ECO:0000256" key="1">
    <source>
        <dbReference type="ARBA" id="ARBA00005417"/>
    </source>
</evidence>
<dbReference type="GO" id="GO:0015833">
    <property type="term" value="P:peptide transport"/>
    <property type="evidence" value="ECO:0007669"/>
    <property type="project" value="InterPro"/>
</dbReference>
<dbReference type="InterPro" id="IPR027417">
    <property type="entry name" value="P-loop_NTPase"/>
</dbReference>
<keyword evidence="7" id="KW-1185">Reference proteome</keyword>
<dbReference type="PROSITE" id="PS00211">
    <property type="entry name" value="ABC_TRANSPORTER_1"/>
    <property type="match status" value="1"/>
</dbReference>